<dbReference type="AlphaFoldDB" id="A0A5B8VXI8"/>
<organism evidence="3 4">
    <name type="scientific">Mucilaginibacter ginsenosidivorax</name>
    <dbReference type="NCBI Taxonomy" id="862126"/>
    <lineage>
        <taxon>Bacteria</taxon>
        <taxon>Pseudomonadati</taxon>
        <taxon>Bacteroidota</taxon>
        <taxon>Sphingobacteriia</taxon>
        <taxon>Sphingobacteriales</taxon>
        <taxon>Sphingobacteriaceae</taxon>
        <taxon>Mucilaginibacter</taxon>
    </lineage>
</organism>
<sequence>MNTEPFVIERIYKAPISKVWAAITDVDKMAEWYFKLADFKPVVGFEFEFTGGDGTKEFLHKCKVTDVVDGSKITHSWTYDGYEGYSEVTWELFPEGDGTRLKLTHAGLETFPELPSFKRENFVAGWTHITGISLKEYLEK</sequence>
<evidence type="ECO:0000313" key="3">
    <source>
        <dbReference type="EMBL" id="QEC75335.1"/>
    </source>
</evidence>
<dbReference type="Proteomes" id="UP000321362">
    <property type="component" value="Chromosome"/>
</dbReference>
<keyword evidence="4" id="KW-1185">Reference proteome</keyword>
<dbReference type="OrthoDB" id="2355173at2"/>
<evidence type="ECO:0000256" key="1">
    <source>
        <dbReference type="ARBA" id="ARBA00006817"/>
    </source>
</evidence>
<dbReference type="RefSeq" id="WP_147052489.1">
    <property type="nucleotide sequence ID" value="NZ_CP042437.1"/>
</dbReference>
<reference evidence="3 4" key="1">
    <citation type="journal article" date="2013" name="J. Microbiol.">
        <title>Mucilaginibacter ginsenosidivorax sp. nov., with ginsenoside converting activity isolated from sediment.</title>
        <authorList>
            <person name="Kim J.K."/>
            <person name="Choi T.E."/>
            <person name="Liu Q.M."/>
            <person name="Park H.Y."/>
            <person name="Yi T.H."/>
            <person name="Yoon M.H."/>
            <person name="Kim S.C."/>
            <person name="Im W.T."/>
        </authorList>
    </citation>
    <scope>NUCLEOTIDE SEQUENCE [LARGE SCALE GENOMIC DNA]</scope>
    <source>
        <strain evidence="3 4">KHI28</strain>
    </source>
</reference>
<evidence type="ECO:0000313" key="4">
    <source>
        <dbReference type="Proteomes" id="UP000321362"/>
    </source>
</evidence>
<proteinExistence type="inferred from homology"/>
<name>A0A5B8VXI8_9SPHI</name>
<protein>
    <submittedName>
        <fullName evidence="3">SRPBCC domain-containing protein</fullName>
    </submittedName>
</protein>
<dbReference type="InterPro" id="IPR023393">
    <property type="entry name" value="START-like_dom_sf"/>
</dbReference>
<dbReference type="KEGG" id="mgk:FSB76_05035"/>
<dbReference type="CDD" id="cd07814">
    <property type="entry name" value="SRPBCC_CalC_Aha1-like"/>
    <property type="match status" value="1"/>
</dbReference>
<dbReference type="Pfam" id="PF08327">
    <property type="entry name" value="AHSA1"/>
    <property type="match status" value="1"/>
</dbReference>
<feature type="domain" description="Activator of Hsp90 ATPase homologue 1/2-like C-terminal" evidence="2">
    <location>
        <begin position="13"/>
        <end position="139"/>
    </location>
</feature>
<dbReference type="EMBL" id="CP042437">
    <property type="protein sequence ID" value="QEC75335.1"/>
    <property type="molecule type" value="Genomic_DNA"/>
</dbReference>
<dbReference type="InterPro" id="IPR013538">
    <property type="entry name" value="ASHA1/2-like_C"/>
</dbReference>
<gene>
    <name evidence="3" type="ORF">FSB76_05035</name>
</gene>
<comment type="similarity">
    <text evidence="1">Belongs to the AHA1 family.</text>
</comment>
<dbReference type="SUPFAM" id="SSF55961">
    <property type="entry name" value="Bet v1-like"/>
    <property type="match status" value="1"/>
</dbReference>
<accession>A0A5B8VXI8</accession>
<dbReference type="Gene3D" id="3.30.530.20">
    <property type="match status" value="1"/>
</dbReference>
<evidence type="ECO:0000259" key="2">
    <source>
        <dbReference type="Pfam" id="PF08327"/>
    </source>
</evidence>